<dbReference type="PANTHER" id="PTHR24252">
    <property type="entry name" value="ACROSIN-RELATED"/>
    <property type="match status" value="1"/>
</dbReference>
<dbReference type="GO" id="GO:0004252">
    <property type="term" value="F:serine-type endopeptidase activity"/>
    <property type="evidence" value="ECO:0007669"/>
    <property type="project" value="InterPro"/>
</dbReference>
<feature type="chain" id="PRO_5023130947" evidence="3">
    <location>
        <begin position="26"/>
        <end position="672"/>
    </location>
</feature>
<dbReference type="PROSITE" id="PS50068">
    <property type="entry name" value="LDLRA_2"/>
    <property type="match status" value="2"/>
</dbReference>
<evidence type="ECO:0000256" key="1">
    <source>
        <dbReference type="ARBA" id="ARBA00023157"/>
    </source>
</evidence>
<dbReference type="CDD" id="cd00112">
    <property type="entry name" value="LDLa"/>
    <property type="match status" value="2"/>
</dbReference>
<keyword evidence="5" id="KW-0675">Receptor</keyword>
<feature type="signal peptide" evidence="3">
    <location>
        <begin position="1"/>
        <end position="25"/>
    </location>
</feature>
<reference evidence="5 6" key="1">
    <citation type="submission" date="2019-08" db="EMBL/GenBank/DDBJ databases">
        <authorList>
            <person name="Alioto T."/>
            <person name="Alioto T."/>
            <person name="Gomez Garrido J."/>
        </authorList>
    </citation>
    <scope>NUCLEOTIDE SEQUENCE [LARGE SCALE GENOMIC DNA]</scope>
</reference>
<proteinExistence type="predicted"/>
<gene>
    <name evidence="5" type="ORF">CINCED_3A012307</name>
</gene>
<dbReference type="InterPro" id="IPR043504">
    <property type="entry name" value="Peptidase_S1_PA_chymotrypsin"/>
</dbReference>
<comment type="caution">
    <text evidence="2">Lacks conserved residue(s) required for the propagation of feature annotation.</text>
</comment>
<protein>
    <submittedName>
        <fullName evidence="5">Peptidase S1, PA clan,Serine proteases, trypsin domain,Low-density lipoprotein (LDL) receptor class A</fullName>
    </submittedName>
</protein>
<evidence type="ECO:0000256" key="3">
    <source>
        <dbReference type="SAM" id="SignalP"/>
    </source>
</evidence>
<dbReference type="Gene3D" id="4.10.400.10">
    <property type="entry name" value="Low-density Lipoprotein Receptor"/>
    <property type="match status" value="2"/>
</dbReference>
<feature type="domain" description="Peptidase S1" evidence="4">
    <location>
        <begin position="417"/>
        <end position="668"/>
    </location>
</feature>
<keyword evidence="5" id="KW-0645">Protease</keyword>
<organism evidence="5 6">
    <name type="scientific">Cinara cedri</name>
    <dbReference type="NCBI Taxonomy" id="506608"/>
    <lineage>
        <taxon>Eukaryota</taxon>
        <taxon>Metazoa</taxon>
        <taxon>Ecdysozoa</taxon>
        <taxon>Arthropoda</taxon>
        <taxon>Hexapoda</taxon>
        <taxon>Insecta</taxon>
        <taxon>Pterygota</taxon>
        <taxon>Neoptera</taxon>
        <taxon>Paraneoptera</taxon>
        <taxon>Hemiptera</taxon>
        <taxon>Sternorrhyncha</taxon>
        <taxon>Aphidomorpha</taxon>
        <taxon>Aphidoidea</taxon>
        <taxon>Aphididae</taxon>
        <taxon>Lachninae</taxon>
        <taxon>Cinara</taxon>
    </lineage>
</organism>
<name>A0A5E4N9H4_9HEMI</name>
<dbReference type="SUPFAM" id="SSF50494">
    <property type="entry name" value="Trypsin-like serine proteases"/>
    <property type="match status" value="1"/>
</dbReference>
<keyword evidence="6" id="KW-1185">Reference proteome</keyword>
<dbReference type="Gene3D" id="2.40.10.10">
    <property type="entry name" value="Trypsin-like serine proteases"/>
    <property type="match status" value="2"/>
</dbReference>
<dbReference type="OrthoDB" id="2019384at2759"/>
<dbReference type="InterPro" id="IPR002172">
    <property type="entry name" value="LDrepeatLR_classA_rpt"/>
</dbReference>
<keyword evidence="3" id="KW-0732">Signal</keyword>
<dbReference type="Pfam" id="PF00089">
    <property type="entry name" value="Trypsin"/>
    <property type="match status" value="1"/>
</dbReference>
<dbReference type="PANTHER" id="PTHR24252:SF7">
    <property type="entry name" value="HYALIN"/>
    <property type="match status" value="1"/>
</dbReference>
<evidence type="ECO:0000313" key="5">
    <source>
        <dbReference type="EMBL" id="VVC40546.1"/>
    </source>
</evidence>
<dbReference type="SMART" id="SM00192">
    <property type="entry name" value="LDLa"/>
    <property type="match status" value="2"/>
</dbReference>
<dbReference type="InterPro" id="IPR001254">
    <property type="entry name" value="Trypsin_dom"/>
</dbReference>
<dbReference type="SMART" id="SM00020">
    <property type="entry name" value="Tryp_SPc"/>
    <property type="match status" value="1"/>
</dbReference>
<accession>A0A5E4N9H4</accession>
<evidence type="ECO:0000313" key="6">
    <source>
        <dbReference type="Proteomes" id="UP000325440"/>
    </source>
</evidence>
<dbReference type="EMBL" id="CABPRJ010001904">
    <property type="protein sequence ID" value="VVC40546.1"/>
    <property type="molecule type" value="Genomic_DNA"/>
</dbReference>
<sequence>MNNVRLNTGTLYCMIAILLVTNTLAQQTYNNRTSTAGINGKTNTRCKAHEFACANSADTICISKYEVCDTFTHCDNGYDENPTMCQTRVCEPTIEHKCANGQCISTIRGSLDNRNTSQPFSHPNNLKRVACDGRLDCNDGSDEAPSLCSDNFTKHSQHTATNVSMRPPEIHNAYPAPKPPPESYYYDNGNSSVVTPQINTNVSCCNNSTKRLSFQTSTTKPFYPTTTMKSVFQTAVTVTTPLSPGKNAYVPTTITTTNTQRIVKCIVPANEGSRYYSQNEKGDELPLFVGTEVDKYEVIYETCEKGYHKVAPFKHMICDKTGKWNPLISQKLCLKKCPPVKSASLNITCTFNNENFDCSTPAIPGTRLKPKCNYLHSLPNGIKEPEIELRCLSNGEWDGQLYECLPTCGRSLQHNSITNSSDTTLAVPWNVAIYMQSTNDTSELLCGGTLIASNLVVSAARCFWESASKNHTLLSNGQHKITFGNKREFVLRNNHTQFINVSTIFIELDYLGQTGNYVNDIAVLVLSKEVRNTYYGVSLVCIDWSLRYNVENGIDGTIAGWRPNGKTNVLSTDFLNVTLPYTDRLTCRKMYENTNKFDRYLSRDKFCAGSLQGKAIYELDSGAGLTFYHDGLQYLTGVKSIQDANTAGSISTFSDIGTHIKFIHDIYKRFTL</sequence>
<dbReference type="GO" id="GO:0006508">
    <property type="term" value="P:proteolysis"/>
    <property type="evidence" value="ECO:0007669"/>
    <property type="project" value="UniProtKB-KW"/>
</dbReference>
<dbReference type="InterPro" id="IPR036055">
    <property type="entry name" value="LDL_receptor-like_sf"/>
</dbReference>
<evidence type="ECO:0000259" key="4">
    <source>
        <dbReference type="PROSITE" id="PS50240"/>
    </source>
</evidence>
<dbReference type="SUPFAM" id="SSF57424">
    <property type="entry name" value="LDL receptor-like module"/>
    <property type="match status" value="1"/>
</dbReference>
<keyword evidence="5" id="KW-0378">Hydrolase</keyword>
<keyword evidence="5" id="KW-0449">Lipoprotein</keyword>
<keyword evidence="1" id="KW-1015">Disulfide bond</keyword>
<evidence type="ECO:0000256" key="2">
    <source>
        <dbReference type="PROSITE-ProRule" id="PRU00124"/>
    </source>
</evidence>
<dbReference type="InterPro" id="IPR009003">
    <property type="entry name" value="Peptidase_S1_PA"/>
</dbReference>
<dbReference type="PROSITE" id="PS50240">
    <property type="entry name" value="TRYPSIN_DOM"/>
    <property type="match status" value="1"/>
</dbReference>
<dbReference type="Proteomes" id="UP000325440">
    <property type="component" value="Unassembled WGS sequence"/>
</dbReference>
<dbReference type="AlphaFoldDB" id="A0A5E4N9H4"/>